<keyword evidence="1" id="KW-1133">Transmembrane helix</keyword>
<dbReference type="GO" id="GO:0042910">
    <property type="term" value="F:xenobiotic transmembrane transporter activity"/>
    <property type="evidence" value="ECO:0007669"/>
    <property type="project" value="TreeGrafter"/>
</dbReference>
<dbReference type="PANTHER" id="PTHR32063">
    <property type="match status" value="1"/>
</dbReference>
<organism evidence="2">
    <name type="scientific">uncultured Aquificaceae bacterium</name>
    <dbReference type="NCBI Taxonomy" id="374108"/>
    <lineage>
        <taxon>Bacteria</taxon>
        <taxon>Pseudomonadati</taxon>
        <taxon>Aquificota</taxon>
        <taxon>Aquificia</taxon>
        <taxon>Aquificales</taxon>
        <taxon>Aquificaceae</taxon>
        <taxon>environmental samples</taxon>
    </lineage>
</organism>
<feature type="transmembrane region" description="Helical" evidence="1">
    <location>
        <begin position="30"/>
        <end position="50"/>
    </location>
</feature>
<dbReference type="SUPFAM" id="SSF82866">
    <property type="entry name" value="Multidrug efflux transporter AcrB transmembrane domain"/>
    <property type="match status" value="1"/>
</dbReference>
<evidence type="ECO:0000256" key="1">
    <source>
        <dbReference type="SAM" id="Phobius"/>
    </source>
</evidence>
<proteinExistence type="predicted"/>
<sequence length="163" mass="17509">MKKLSIIIPLVVLLIFMLLYINYNSFKDALIVILNVPFATIGGIVSLYISGYNLSVPAAIGFIAVFGIATLNGVVLISYIRQLVLEGKNIDEAINFATKLRLRPILITATAASLGLLPILFSGDIGSETQKPIGIVVVGGIFTSTMLTLLILPVVYRLFNKGA</sequence>
<dbReference type="AlphaFoldDB" id="A0A146JC17"/>
<dbReference type="InterPro" id="IPR001036">
    <property type="entry name" value="Acrflvin-R"/>
</dbReference>
<evidence type="ECO:0000313" key="2">
    <source>
        <dbReference type="EMBL" id="BAU79835.1"/>
    </source>
</evidence>
<name>A0A146JC17_9AQUI</name>
<accession>A0A146JC17</accession>
<reference evidence="2" key="1">
    <citation type="journal article" date="2016" name="Microbes Environ.">
        <title>In Situ Gene Expression Responsible for Sulfide Oxidation and CO2 Fixation of an Uncultured Large Sausage-Shaped Aquificae Bacterium in a Sulfidic Hot Spring.</title>
        <authorList>
            <person name="Tamazawa S."/>
            <person name="Yamamoto K."/>
            <person name="Takasaki K."/>
            <person name="Mitani Y."/>
            <person name="Hanada S."/>
            <person name="Kamagata Y."/>
            <person name="Tamaki H."/>
        </authorList>
    </citation>
    <scope>NUCLEOTIDE SEQUENCE</scope>
</reference>
<dbReference type="GO" id="GO:0005886">
    <property type="term" value="C:plasma membrane"/>
    <property type="evidence" value="ECO:0007669"/>
    <property type="project" value="TreeGrafter"/>
</dbReference>
<feature type="transmembrane region" description="Helical" evidence="1">
    <location>
        <begin position="6"/>
        <end position="23"/>
    </location>
</feature>
<dbReference type="Pfam" id="PF00873">
    <property type="entry name" value="ACR_tran"/>
    <property type="match status" value="1"/>
</dbReference>
<dbReference type="Gene3D" id="1.20.1640.10">
    <property type="entry name" value="Multidrug efflux transporter AcrB transmembrane domain"/>
    <property type="match status" value="1"/>
</dbReference>
<protein>
    <submittedName>
        <fullName evidence="2">Putative cation efflux system protein CzcA</fullName>
    </submittedName>
</protein>
<keyword evidence="1" id="KW-0472">Membrane</keyword>
<dbReference type="PANTHER" id="PTHR32063:SF24">
    <property type="entry name" value="CATION EFFLUX SYSTEM (ACRB_ACRD_ACRF FAMILY)"/>
    <property type="match status" value="1"/>
</dbReference>
<feature type="transmembrane region" description="Helical" evidence="1">
    <location>
        <begin position="56"/>
        <end position="80"/>
    </location>
</feature>
<keyword evidence="1" id="KW-0812">Transmembrane</keyword>
<feature type="transmembrane region" description="Helical" evidence="1">
    <location>
        <begin position="133"/>
        <end position="159"/>
    </location>
</feature>
<feature type="transmembrane region" description="Helical" evidence="1">
    <location>
        <begin position="100"/>
        <end position="121"/>
    </location>
</feature>
<dbReference type="EMBL" id="LC145178">
    <property type="protein sequence ID" value="BAU79835.1"/>
    <property type="molecule type" value="Genomic_DNA"/>
</dbReference>